<evidence type="ECO:0000313" key="4">
    <source>
        <dbReference type="Proteomes" id="UP000048289"/>
    </source>
</evidence>
<evidence type="ECO:0000313" key="1">
    <source>
        <dbReference type="EMBL" id="CFE46222.1"/>
    </source>
</evidence>
<proteinExistence type="predicted"/>
<sequence length="41" mass="4161">MLFASVIGSCSTGSATAVASRIRDVTADAAPRLTHGSNVRI</sequence>
<dbReference type="EMBL" id="CFOE01000829">
    <property type="protein sequence ID" value="CFE46222.1"/>
    <property type="molecule type" value="Genomic_DNA"/>
</dbReference>
<dbReference type="Proteomes" id="UP000038802">
    <property type="component" value="Unassembled WGS sequence"/>
</dbReference>
<dbReference type="Proteomes" id="UP000048289">
    <property type="component" value="Unassembled WGS sequence"/>
</dbReference>
<accession>A0A0T7LLK2</accession>
<reference evidence="3 4" key="2">
    <citation type="submission" date="2015-03" db="EMBL/GenBank/DDBJ databases">
        <authorList>
            <consortium name="Pathogen Informatics"/>
        </authorList>
    </citation>
    <scope>NUCLEOTIDE SEQUENCE [LARGE SCALE GENOMIC DNA]</scope>
    <source>
        <strain evidence="1 4">G09901357</strain>
        <strain evidence="3">K00500041</strain>
    </source>
</reference>
<dbReference type="EMBL" id="CSAE01000806">
    <property type="protein sequence ID" value="COW94607.1"/>
    <property type="molecule type" value="Genomic_DNA"/>
</dbReference>
<reference evidence="2" key="1">
    <citation type="submission" date="2015-03" db="EMBL/GenBank/DDBJ databases">
        <authorList>
            <person name="Murphy D."/>
        </authorList>
    </citation>
    <scope>NUCLEOTIDE SEQUENCE [LARGE SCALE GENOMIC DNA]</scope>
    <source>
        <strain evidence="2">K00500041</strain>
    </source>
</reference>
<protein>
    <submittedName>
        <fullName evidence="2">Uncharacterized protein</fullName>
    </submittedName>
</protein>
<dbReference type="AlphaFoldDB" id="A0A0T7LLK2"/>
<organism evidence="2 3">
    <name type="scientific">Mycobacterium tuberculosis</name>
    <dbReference type="NCBI Taxonomy" id="1773"/>
    <lineage>
        <taxon>Bacteria</taxon>
        <taxon>Bacillati</taxon>
        <taxon>Actinomycetota</taxon>
        <taxon>Actinomycetes</taxon>
        <taxon>Mycobacteriales</taxon>
        <taxon>Mycobacteriaceae</taxon>
        <taxon>Mycobacterium</taxon>
        <taxon>Mycobacterium tuberculosis complex</taxon>
    </lineage>
</organism>
<gene>
    <name evidence="1" type="ORF">ERS007681_04000</name>
    <name evidence="2" type="ORF">ERS007703_04504</name>
</gene>
<evidence type="ECO:0000313" key="3">
    <source>
        <dbReference type="Proteomes" id="UP000038802"/>
    </source>
</evidence>
<evidence type="ECO:0000313" key="2">
    <source>
        <dbReference type="EMBL" id="COW94607.1"/>
    </source>
</evidence>
<name>A0A0T7LLK2_MYCTX</name>